<dbReference type="PANTHER" id="PTHR43774">
    <property type="entry name" value="PEPTIDE METHIONINE SULFOXIDE REDUCTASE"/>
    <property type="match status" value="1"/>
</dbReference>
<evidence type="ECO:0000256" key="3">
    <source>
        <dbReference type="ARBA" id="ARBA00023002"/>
    </source>
</evidence>
<feature type="compositionally biased region" description="Low complexity" evidence="5">
    <location>
        <begin position="65"/>
        <end position="82"/>
    </location>
</feature>
<evidence type="ECO:0000313" key="7">
    <source>
        <dbReference type="EMBL" id="KAF9140880.1"/>
    </source>
</evidence>
<dbReference type="OrthoDB" id="77405at2759"/>
<sequence>MPFHLRKLLPCTIGSPFPKILNTNTHGTSSIISPPLSPTSSTSPAQSKQSTAVQQLYQLQKRHSSTSSSNTASSTASSNSSAPEKPKSSSTTQSKAVGQQQQQQELPKMTERATFAAGCFWGVEKAFQKHFKNDNIKTRVGYIGGIDAHPTYKKVCSGITRHAEAVSIEYTPSPTITYPLLVEFFYRMHDPTTLNSQGPDRGTQYRSAIFAHSSDQADIARRVTKEVQEARYGRKKIVTEIVWREGSSNGAGAGGHAWYDAEEYHQKYLDKNPHGYECPSHFLRW</sequence>
<feature type="region of interest" description="Disordered" evidence="5">
    <location>
        <begin position="26"/>
        <end position="109"/>
    </location>
</feature>
<evidence type="ECO:0000313" key="8">
    <source>
        <dbReference type="Proteomes" id="UP000748756"/>
    </source>
</evidence>
<dbReference type="GO" id="GO:0008113">
    <property type="term" value="F:peptide-methionine (S)-S-oxide reductase activity"/>
    <property type="evidence" value="ECO:0007669"/>
    <property type="project" value="UniProtKB-EC"/>
</dbReference>
<reference evidence="7" key="1">
    <citation type="journal article" date="2020" name="Fungal Divers.">
        <title>Resolving the Mortierellaceae phylogeny through synthesis of multi-gene phylogenetics and phylogenomics.</title>
        <authorList>
            <person name="Vandepol N."/>
            <person name="Liber J."/>
            <person name="Desiro A."/>
            <person name="Na H."/>
            <person name="Kennedy M."/>
            <person name="Barry K."/>
            <person name="Grigoriev I.V."/>
            <person name="Miller A.N."/>
            <person name="O'Donnell K."/>
            <person name="Stajich J.E."/>
            <person name="Bonito G."/>
        </authorList>
    </citation>
    <scope>NUCLEOTIDE SEQUENCE</scope>
    <source>
        <strain evidence="7">NRRL 6426</strain>
    </source>
</reference>
<evidence type="ECO:0000256" key="2">
    <source>
        <dbReference type="ARBA" id="ARBA00012502"/>
    </source>
</evidence>
<dbReference type="EC" id="1.8.4.11" evidence="2"/>
<keyword evidence="8" id="KW-1185">Reference proteome</keyword>
<evidence type="ECO:0000259" key="6">
    <source>
        <dbReference type="Pfam" id="PF01625"/>
    </source>
</evidence>
<proteinExistence type="inferred from homology"/>
<dbReference type="SUPFAM" id="SSF55068">
    <property type="entry name" value="Peptide methionine sulfoxide reductase"/>
    <property type="match status" value="1"/>
</dbReference>
<feature type="domain" description="Peptide methionine sulphoxide reductase MsrA" evidence="6">
    <location>
        <begin position="113"/>
        <end position="278"/>
    </location>
</feature>
<feature type="compositionally biased region" description="Low complexity" evidence="5">
    <location>
        <begin position="28"/>
        <end position="52"/>
    </location>
</feature>
<comment type="caution">
    <text evidence="7">The sequence shown here is derived from an EMBL/GenBank/DDBJ whole genome shotgun (WGS) entry which is preliminary data.</text>
</comment>
<dbReference type="AlphaFoldDB" id="A0A9P5V6G0"/>
<evidence type="ECO:0000256" key="1">
    <source>
        <dbReference type="ARBA" id="ARBA00005591"/>
    </source>
</evidence>
<dbReference type="HAMAP" id="MF_01401">
    <property type="entry name" value="MsrA"/>
    <property type="match status" value="1"/>
</dbReference>
<dbReference type="NCBIfam" id="TIGR00401">
    <property type="entry name" value="msrA"/>
    <property type="match status" value="1"/>
</dbReference>
<dbReference type="EMBL" id="JAAAUQ010001268">
    <property type="protein sequence ID" value="KAF9140880.1"/>
    <property type="molecule type" value="Genomic_DNA"/>
</dbReference>
<dbReference type="Gene3D" id="3.30.1060.10">
    <property type="entry name" value="Peptide methionine sulphoxide reductase MsrA"/>
    <property type="match status" value="1"/>
</dbReference>
<gene>
    <name evidence="7" type="primary">MXR1_1</name>
    <name evidence="7" type="ORF">BG015_001476</name>
</gene>
<dbReference type="PANTHER" id="PTHR43774:SF1">
    <property type="entry name" value="PEPTIDE METHIONINE SULFOXIDE REDUCTASE MSRA 2"/>
    <property type="match status" value="1"/>
</dbReference>
<protein>
    <recommendedName>
        <fullName evidence="2">peptide-methionine (S)-S-oxide reductase</fullName>
        <ecNumber evidence="2">1.8.4.11</ecNumber>
    </recommendedName>
    <alternativeName>
        <fullName evidence="4">Peptide-methionine (S)-S-oxide reductase</fullName>
    </alternativeName>
</protein>
<organism evidence="7 8">
    <name type="scientific">Linnemannia schmuckeri</name>
    <dbReference type="NCBI Taxonomy" id="64567"/>
    <lineage>
        <taxon>Eukaryota</taxon>
        <taxon>Fungi</taxon>
        <taxon>Fungi incertae sedis</taxon>
        <taxon>Mucoromycota</taxon>
        <taxon>Mortierellomycotina</taxon>
        <taxon>Mortierellomycetes</taxon>
        <taxon>Mortierellales</taxon>
        <taxon>Mortierellaceae</taxon>
        <taxon>Linnemannia</taxon>
    </lineage>
</organism>
<comment type="similarity">
    <text evidence="1">Belongs to the MsrA Met sulfoxide reductase family.</text>
</comment>
<feature type="compositionally biased region" description="Polar residues" evidence="5">
    <location>
        <begin position="88"/>
        <end position="98"/>
    </location>
</feature>
<name>A0A9P5V6G0_9FUNG</name>
<dbReference type="InterPro" id="IPR036509">
    <property type="entry name" value="Met_Sox_Rdtase_MsrA_sf"/>
</dbReference>
<accession>A0A9P5V6G0</accession>
<evidence type="ECO:0000256" key="4">
    <source>
        <dbReference type="ARBA" id="ARBA00030643"/>
    </source>
</evidence>
<dbReference type="Pfam" id="PF01625">
    <property type="entry name" value="PMSR"/>
    <property type="match status" value="1"/>
</dbReference>
<evidence type="ECO:0000256" key="5">
    <source>
        <dbReference type="SAM" id="MobiDB-lite"/>
    </source>
</evidence>
<dbReference type="InterPro" id="IPR002569">
    <property type="entry name" value="Met_Sox_Rdtase_MsrA_dom"/>
</dbReference>
<keyword evidence="3" id="KW-0560">Oxidoreductase</keyword>
<dbReference type="Proteomes" id="UP000748756">
    <property type="component" value="Unassembled WGS sequence"/>
</dbReference>